<comment type="caution">
    <text evidence="2">The sequence shown here is derived from an EMBL/GenBank/DDBJ whole genome shotgun (WGS) entry which is preliminary data.</text>
</comment>
<evidence type="ECO:0000256" key="1">
    <source>
        <dbReference type="SAM" id="Phobius"/>
    </source>
</evidence>
<protein>
    <recommendedName>
        <fullName evidence="4">Signal peptidase I</fullName>
    </recommendedName>
</protein>
<feature type="transmembrane region" description="Helical" evidence="1">
    <location>
        <begin position="6"/>
        <end position="27"/>
    </location>
</feature>
<name>A0A9D9GRE8_9BACL</name>
<accession>A0A9D9GRE8</accession>
<evidence type="ECO:0000313" key="3">
    <source>
        <dbReference type="Proteomes" id="UP000823629"/>
    </source>
</evidence>
<keyword evidence="1" id="KW-0472">Membrane</keyword>
<keyword evidence="1" id="KW-1133">Transmembrane helix</keyword>
<feature type="transmembrane region" description="Helical" evidence="1">
    <location>
        <begin position="80"/>
        <end position="103"/>
    </location>
</feature>
<dbReference type="EMBL" id="JADING010000046">
    <property type="protein sequence ID" value="MBO8414156.1"/>
    <property type="molecule type" value="Genomic_DNA"/>
</dbReference>
<sequence length="353" mass="40196">MDVGMVVAICVLALFTFVYLTVFFLVFSLEKKSYLSGNEDGEVREEIHKDYKKYLRKKKENEDFVSYSLKKNRSKKQRGIVYSGIVWIFCIFCAGVIAFSAHLKSNNDQFYFGDTTFLVVQTGSMSSKNDRNDYLVGYDNQIQTNSLIGIETITEEDMKLYDIYAFKMDDSVIVHRLIGIETDNGVTTYTFRGDANTGSLSGEMNLPFSDIIGRYNGFKSQILGNAFVYLQSGIGVISLACAAIILLGYDAFRGGSLNSYEARYNYLSYNAYKIYLDYENYTYLKKQVRCHNKNNELSIYSKVITLLEKNGYPEMSHGVVVSISDNKNKVEVLLNEVETPTVVEYKSDEIYVC</sequence>
<evidence type="ECO:0000313" key="2">
    <source>
        <dbReference type="EMBL" id="MBO8414156.1"/>
    </source>
</evidence>
<gene>
    <name evidence="2" type="ORF">IAC78_01565</name>
</gene>
<proteinExistence type="predicted"/>
<feature type="transmembrane region" description="Helical" evidence="1">
    <location>
        <begin position="226"/>
        <end position="249"/>
    </location>
</feature>
<reference evidence="2" key="1">
    <citation type="submission" date="2020-10" db="EMBL/GenBank/DDBJ databases">
        <authorList>
            <person name="Gilroy R."/>
        </authorList>
    </citation>
    <scope>NUCLEOTIDE SEQUENCE</scope>
    <source>
        <strain evidence="2">1748</strain>
    </source>
</reference>
<dbReference type="Proteomes" id="UP000823629">
    <property type="component" value="Unassembled WGS sequence"/>
</dbReference>
<evidence type="ECO:0008006" key="4">
    <source>
        <dbReference type="Google" id="ProtNLM"/>
    </source>
</evidence>
<reference evidence="2" key="2">
    <citation type="journal article" date="2021" name="PeerJ">
        <title>Extensive microbial diversity within the chicken gut microbiome revealed by metagenomics and culture.</title>
        <authorList>
            <person name="Gilroy R."/>
            <person name="Ravi A."/>
            <person name="Getino M."/>
            <person name="Pursley I."/>
            <person name="Horton D.L."/>
            <person name="Alikhan N.F."/>
            <person name="Baker D."/>
            <person name="Gharbi K."/>
            <person name="Hall N."/>
            <person name="Watson M."/>
            <person name="Adriaenssens E.M."/>
            <person name="Foster-Nyarko E."/>
            <person name="Jarju S."/>
            <person name="Secka A."/>
            <person name="Antonio M."/>
            <person name="Oren A."/>
            <person name="Chaudhuri R.R."/>
            <person name="La Ragione R."/>
            <person name="Hildebrand F."/>
            <person name="Pallen M.J."/>
        </authorList>
    </citation>
    <scope>NUCLEOTIDE SEQUENCE</scope>
    <source>
        <strain evidence="2">1748</strain>
    </source>
</reference>
<keyword evidence="1" id="KW-0812">Transmembrane</keyword>
<organism evidence="2 3">
    <name type="scientific">Candidatus Scatoplasma merdavium</name>
    <dbReference type="NCBI Taxonomy" id="2840932"/>
    <lineage>
        <taxon>Bacteria</taxon>
        <taxon>Bacillati</taxon>
        <taxon>Bacillota</taxon>
        <taxon>Bacilli</taxon>
        <taxon>Bacillales</taxon>
        <taxon>Candidatus Scatoplasma</taxon>
    </lineage>
</organism>
<dbReference type="AlphaFoldDB" id="A0A9D9GRE8"/>